<keyword evidence="2" id="KW-1185">Reference proteome</keyword>
<protein>
    <submittedName>
        <fullName evidence="1">Uncharacterized protein</fullName>
    </submittedName>
</protein>
<sequence length="63" mass="7542">MTTGAKCAWCGLTHNYEQSWVVDRHKSNFLYDPTLLKWSKDSYPTERLYFCKHACRNQFLYGM</sequence>
<dbReference type="EMBL" id="MF668286">
    <property type="protein sequence ID" value="ASZ75070.1"/>
    <property type="molecule type" value="Genomic_DNA"/>
</dbReference>
<name>A0A2D1A750_9CAUD</name>
<accession>A0A2D1A750</accession>
<organism evidence="1 2">
    <name type="scientific">Rhodococcus phage Trina</name>
    <dbReference type="NCBI Taxonomy" id="2027905"/>
    <lineage>
        <taxon>Viruses</taxon>
        <taxon>Duplodnaviria</taxon>
        <taxon>Heunggongvirae</taxon>
        <taxon>Uroviricota</taxon>
        <taxon>Caudoviricetes</taxon>
        <taxon>Trinavirus</taxon>
        <taxon>Trinavirus trina</taxon>
    </lineage>
</organism>
<reference evidence="2" key="1">
    <citation type="submission" date="2017-08" db="EMBL/GenBank/DDBJ databases">
        <authorList>
            <person name="de Groot N.N."/>
        </authorList>
    </citation>
    <scope>NUCLEOTIDE SEQUENCE [LARGE SCALE GENOMIC DNA]</scope>
</reference>
<gene>
    <name evidence="1" type="ORF">SEA_TRINA_149</name>
</gene>
<dbReference type="Proteomes" id="UP000231419">
    <property type="component" value="Segment"/>
</dbReference>
<evidence type="ECO:0000313" key="1">
    <source>
        <dbReference type="EMBL" id="ASZ75070.1"/>
    </source>
</evidence>
<evidence type="ECO:0000313" key="2">
    <source>
        <dbReference type="Proteomes" id="UP000231419"/>
    </source>
</evidence>
<proteinExistence type="predicted"/>